<accession>A0ABP1YLI6</accession>
<dbReference type="EMBL" id="CPYD01000017">
    <property type="protein sequence ID" value="CNF21543.1"/>
    <property type="molecule type" value="Genomic_DNA"/>
</dbReference>
<dbReference type="Pfam" id="PF10014">
    <property type="entry name" value="2OG-Fe_Oxy_2"/>
    <property type="match status" value="1"/>
</dbReference>
<dbReference type="Gene3D" id="2.60.120.620">
    <property type="entry name" value="q2cbj1_9rhob like domain"/>
    <property type="match status" value="1"/>
</dbReference>
<protein>
    <submittedName>
        <fullName evidence="1">Uncharacterized protein conserved in bacteria</fullName>
    </submittedName>
</protein>
<sequence>MGNFSLLNRVKNEYQKNHHIFIPGNIMKDILLELGAEPSDFAKLESVSAHLLSDPTLPFRQSKAGRFCFNFDDAKIERIEFQPFVLSTEDEFIRHDSGKIRHFRGIGDDLQLNTVFQALIKAKAYLIEGVTVIPRTKLNQASNQHLCTVFNLRTTTSPTIIGEPTSEGVHSDGCDHTMTIFLGSNNIADDSAKTFIHDMKQTTGLKHNDINKDLIVTEFQHKNFLDTLLFADNEKKHSLTPVIAKDKTKNSTRDMLILLTRKPLKKEHIHYKYDSFNSHMEVPLRINMIGGIN</sequence>
<reference evidence="1 2" key="1">
    <citation type="submission" date="2015-03" db="EMBL/GenBank/DDBJ databases">
        <authorList>
            <consortium name="Pathogen Informatics"/>
            <person name="Murphy D."/>
        </authorList>
    </citation>
    <scope>NUCLEOTIDE SEQUENCE [LARGE SCALE GENOMIC DNA]</scope>
    <source>
        <strain evidence="2">type strain: CIP110231</strain>
    </source>
</reference>
<evidence type="ECO:0000313" key="1">
    <source>
        <dbReference type="EMBL" id="CNF21543.1"/>
    </source>
</evidence>
<gene>
    <name evidence="1" type="ORF">ERS137967_03581</name>
</gene>
<keyword evidence="2" id="KW-1185">Reference proteome</keyword>
<proteinExistence type="predicted"/>
<dbReference type="Proteomes" id="UP000040578">
    <property type="component" value="Unassembled WGS sequence"/>
</dbReference>
<name>A0ABP1YLI6_9GAMM</name>
<evidence type="ECO:0000313" key="2">
    <source>
        <dbReference type="Proteomes" id="UP000040578"/>
    </source>
</evidence>
<comment type="caution">
    <text evidence="1">The sequence shown here is derived from an EMBL/GenBank/DDBJ whole genome shotgun (WGS) entry which is preliminary data.</text>
</comment>
<dbReference type="InterPro" id="IPR018724">
    <property type="entry name" value="2OG-Fe_dioxygenase"/>
</dbReference>
<organism evidence="1 2">
    <name type="scientific">Yersinia nurmii</name>
    <dbReference type="NCBI Taxonomy" id="685706"/>
    <lineage>
        <taxon>Bacteria</taxon>
        <taxon>Pseudomonadati</taxon>
        <taxon>Pseudomonadota</taxon>
        <taxon>Gammaproteobacteria</taxon>
        <taxon>Enterobacterales</taxon>
        <taxon>Yersiniaceae</taxon>
        <taxon>Yersinia</taxon>
    </lineage>
</organism>